<dbReference type="Proteomes" id="UP001631969">
    <property type="component" value="Unassembled WGS sequence"/>
</dbReference>
<gene>
    <name evidence="1" type="ORF">ACI1P1_10575</name>
</gene>
<protein>
    <submittedName>
        <fullName evidence="1">Uncharacterized protein</fullName>
    </submittedName>
</protein>
<accession>A0ACC7NVN5</accession>
<evidence type="ECO:0000313" key="1">
    <source>
        <dbReference type="EMBL" id="MFM9328733.1"/>
    </source>
</evidence>
<reference evidence="1" key="1">
    <citation type="submission" date="2024-12" db="EMBL/GenBank/DDBJ databases">
        <authorList>
            <person name="Wu N."/>
        </authorList>
    </citation>
    <scope>NUCLEOTIDE SEQUENCE</scope>
    <source>
        <strain evidence="1">P15</strain>
    </source>
</reference>
<evidence type="ECO:0000313" key="2">
    <source>
        <dbReference type="Proteomes" id="UP001631969"/>
    </source>
</evidence>
<comment type="caution">
    <text evidence="1">The sequence shown here is derived from an EMBL/GenBank/DDBJ whole genome shotgun (WGS) entry which is preliminary data.</text>
</comment>
<proteinExistence type="predicted"/>
<name>A0ACC7NVN5_9BACL</name>
<organism evidence="1 2">
    <name type="scientific">Paenibacillus mesotrionivorans</name>
    <dbReference type="NCBI Taxonomy" id="3160968"/>
    <lineage>
        <taxon>Bacteria</taxon>
        <taxon>Bacillati</taxon>
        <taxon>Bacillota</taxon>
        <taxon>Bacilli</taxon>
        <taxon>Bacillales</taxon>
        <taxon>Paenibacillaceae</taxon>
        <taxon>Paenibacillus</taxon>
    </lineage>
</organism>
<sequence>MKLTAVLSLTDNYTDTLKQAIKKTQEFRDETVKTKTALEETFGQKYEVNMNTKEAATDLKKVQKSLKDMDHTSLFVSLQLKEPKGSDWKEKLIKAGAKVATTILSAFMKVVKLMFQPLKLLSHTAELVTASLKGAAAMERNVLSVEHLIAANNKGLPAEAVKKRAADYMKTYRSSPELASFDSGEVQKAGTRAIGIAMGDTVEANNLLRLAGDMAAVTPGKSLEDALDALAELKKGEADAMEDFGFQTTESKIKAAGKNMGKVTSRNGVALADMFAGGGKKAGESAEGLWKSITNALKDGIGDMGRKTLDALKPELKNWAVFLRSDGFQKMLTAGSELLSGLAQGVAQRSEQLRGWLESTFFNNEEFGKLDLKDKITMVLDKIKTGFDNWFSKEGKDMITSIGAEGSVFMAAVTSTFSSIGLKMVLSLGDGITRGMETIIKDHPILSALAYGVAGAGIGAILGPGGAVLGAAAGAGASLLESLVLNWMDGGSSKSSKPAKQDSSEAPGTGPMSTPGVGSKPPSAPSVIYNPKSIQMPYLQPTPAPGPPPALPLYYNHAIGLPRVPYDNYPAMLHQNERVLTAQEARSMDRSGSPVVINLTAGRTADPDIGRLMVALKQAVEAAGFNMAPGGATA</sequence>
<dbReference type="EMBL" id="JBJURJ010000006">
    <property type="protein sequence ID" value="MFM9328733.1"/>
    <property type="molecule type" value="Genomic_DNA"/>
</dbReference>
<keyword evidence="2" id="KW-1185">Reference proteome</keyword>